<feature type="region of interest" description="Disordered" evidence="1">
    <location>
        <begin position="314"/>
        <end position="506"/>
    </location>
</feature>
<feature type="region of interest" description="Disordered" evidence="1">
    <location>
        <begin position="700"/>
        <end position="814"/>
    </location>
</feature>
<feature type="compositionally biased region" description="Basic and acidic residues" evidence="1">
    <location>
        <begin position="461"/>
        <end position="477"/>
    </location>
</feature>
<name>A0A948TFS4_9GAMM</name>
<feature type="compositionally biased region" description="Low complexity" evidence="1">
    <location>
        <begin position="893"/>
        <end position="908"/>
    </location>
</feature>
<feature type="region of interest" description="Disordered" evidence="1">
    <location>
        <begin position="849"/>
        <end position="933"/>
    </location>
</feature>
<evidence type="ECO:0000256" key="1">
    <source>
        <dbReference type="SAM" id="MobiDB-lite"/>
    </source>
</evidence>
<feature type="compositionally biased region" description="Low complexity" evidence="1">
    <location>
        <begin position="402"/>
        <end position="427"/>
    </location>
</feature>
<feature type="compositionally biased region" description="Basic and acidic residues" evidence="1">
    <location>
        <begin position="700"/>
        <end position="709"/>
    </location>
</feature>
<dbReference type="EMBL" id="JAHLFE010000067">
    <property type="protein sequence ID" value="MBU3843937.1"/>
    <property type="molecule type" value="Genomic_DNA"/>
</dbReference>
<feature type="compositionally biased region" description="Basic and acidic residues" evidence="1">
    <location>
        <begin position="870"/>
        <end position="883"/>
    </location>
</feature>
<comment type="caution">
    <text evidence="2">The sequence shown here is derived from an EMBL/GenBank/DDBJ whole genome shotgun (WGS) entry which is preliminary data.</text>
</comment>
<protein>
    <submittedName>
        <fullName evidence="2">Uncharacterized protein</fullName>
    </submittedName>
</protein>
<sequence length="933" mass="98031">MAHQSQLASVVGEILEHHLSFKLNAHECHALANKFGIGPMSTAFLQEPEALAMTLTNTFLSCQPLVAIFAAEAGKRTAAEIMGHVFTPEPLKLEPLAQSWHCPLTCDEAFVGTDYSRGDDSGFSNTWPQLASSDDVVASGGDVSSTYADTNGISTATFAEAQQALAATALDGAAVTGLPQQAEVYNSLPDDITTEPDSTGVISWQHRYNTLWAEGFAEYLADSYTLKAKSEVLAGDAFIGKENSAETEPEPEAKAEASAAQGEEVVKDESAAQVKTEADLAPAVKVKLPHGARRKIRAEKKAAKKAARRAALLKMQAKQRAQQQGVGLTVGQSAADDNKTQPEPQPAPVVKPETVAKPAPVVPEQAAEHVTPEVGTKPAVSSTSGDETAPQSSVANLNGSKSASEASTTEASPKPAATATPQQGTAANIASSTSAQGEDSATEAEVAMEAANTATTPPHSSADKDSAADSKQTETSKAKQNTAAKSNGKGKGKSTKQPRAATSEDAPPREAVLLLGWMLFVLTQGKSALVGMHNVLLLILKTFGVVALEDLKQVAGRKRVSFSKSLQLLEDVGKVALVNNKVVWLAPPADFNPLSQPLYPLEEKRKNGLKGKDRLLTNVLSVGSLNDGLMSQTAGTVLAAMQQYKAVNGEQLRLLLGLKKRNFARAVSFLVRLEVLLDHKGNLYLLPSSKVKPQTLMKRYEKQQRKEQRQQQAQERAAAKEEAKAKNHNVKAPSTAKAVQRPAKTSPAPQGAGKKSAAPQSTVAQGKHSTAKQAASKAAATGSSGRRPVKTAGDKTPSARMQSSAPAKNSALAETTVPATDAAILQPEMSAAYAARSYAATPQLIPASADRAAEHAEQHTPVQASLVSHLDAKTLKRDQHEGSRTSTPLALFAGSAADASSGATTTTAEQSHSVGHDRHQEGNCPQGKDHPQG</sequence>
<accession>A0A948TFS4</accession>
<feature type="compositionally biased region" description="Polar residues" evidence="1">
    <location>
        <begin position="379"/>
        <end position="401"/>
    </location>
</feature>
<evidence type="ECO:0000313" key="2">
    <source>
        <dbReference type="EMBL" id="MBU3843937.1"/>
    </source>
</evidence>
<evidence type="ECO:0000313" key="3">
    <source>
        <dbReference type="Proteomes" id="UP000733611"/>
    </source>
</evidence>
<feature type="compositionally biased region" description="Polar residues" evidence="1">
    <location>
        <begin position="758"/>
        <end position="768"/>
    </location>
</feature>
<reference evidence="2" key="2">
    <citation type="submission" date="2021-04" db="EMBL/GenBank/DDBJ databases">
        <authorList>
            <person name="Gilroy R."/>
        </authorList>
    </citation>
    <scope>NUCLEOTIDE SEQUENCE</scope>
    <source>
        <strain evidence="2">378</strain>
    </source>
</reference>
<feature type="region of interest" description="Disordered" evidence="1">
    <location>
        <begin position="242"/>
        <end position="273"/>
    </location>
</feature>
<dbReference type="Proteomes" id="UP000733611">
    <property type="component" value="Unassembled WGS sequence"/>
</dbReference>
<feature type="compositionally biased region" description="Polar residues" evidence="1">
    <location>
        <begin position="319"/>
        <end position="332"/>
    </location>
</feature>
<proteinExistence type="predicted"/>
<feature type="compositionally biased region" description="Polar residues" evidence="1">
    <location>
        <begin position="428"/>
        <end position="439"/>
    </location>
</feature>
<feature type="compositionally biased region" description="Basic and acidic residues" evidence="1">
    <location>
        <begin position="914"/>
        <end position="933"/>
    </location>
</feature>
<feature type="compositionally biased region" description="Low complexity" evidence="1">
    <location>
        <begin position="771"/>
        <end position="785"/>
    </location>
</feature>
<reference evidence="2" key="1">
    <citation type="journal article" date="2021" name="PeerJ">
        <title>Extensive microbial diversity within the chicken gut microbiome revealed by metagenomics and culture.</title>
        <authorList>
            <person name="Gilroy R."/>
            <person name="Ravi A."/>
            <person name="Getino M."/>
            <person name="Pursley I."/>
            <person name="Horton D.L."/>
            <person name="Alikhan N.F."/>
            <person name="Baker D."/>
            <person name="Gharbi K."/>
            <person name="Hall N."/>
            <person name="Watson M."/>
            <person name="Adriaenssens E.M."/>
            <person name="Foster-Nyarko E."/>
            <person name="Jarju S."/>
            <person name="Secka A."/>
            <person name="Antonio M."/>
            <person name="Oren A."/>
            <person name="Chaudhuri R.R."/>
            <person name="La Ragione R."/>
            <person name="Hildebrand F."/>
            <person name="Pallen M.J."/>
        </authorList>
    </citation>
    <scope>NUCLEOTIDE SEQUENCE</scope>
    <source>
        <strain evidence="2">378</strain>
    </source>
</reference>
<dbReference type="AlphaFoldDB" id="A0A948TFS4"/>
<gene>
    <name evidence="2" type="ORF">H9847_03575</name>
</gene>
<organism evidence="2 3">
    <name type="scientific">Candidatus Anaerobiospirillum pullicola</name>
    <dbReference type="NCBI Taxonomy" id="2838451"/>
    <lineage>
        <taxon>Bacteria</taxon>
        <taxon>Pseudomonadati</taxon>
        <taxon>Pseudomonadota</taxon>
        <taxon>Gammaproteobacteria</taxon>
        <taxon>Aeromonadales</taxon>
        <taxon>Succinivibrionaceae</taxon>
        <taxon>Anaerobiospirillum</taxon>
    </lineage>
</organism>